<comment type="caution">
    <text evidence="1">The sequence shown here is derived from an EMBL/GenBank/DDBJ whole genome shotgun (WGS) entry which is preliminary data.</text>
</comment>
<proteinExistence type="predicted"/>
<name>A0A0F9AAW3_9ZZZZ</name>
<gene>
    <name evidence="1" type="ORF">LCGC14_2594360</name>
</gene>
<protein>
    <submittedName>
        <fullName evidence="1">Uncharacterized protein</fullName>
    </submittedName>
</protein>
<organism evidence="1">
    <name type="scientific">marine sediment metagenome</name>
    <dbReference type="NCBI Taxonomy" id="412755"/>
    <lineage>
        <taxon>unclassified sequences</taxon>
        <taxon>metagenomes</taxon>
        <taxon>ecological metagenomes</taxon>
    </lineage>
</organism>
<dbReference type="EMBL" id="LAZR01043638">
    <property type="protein sequence ID" value="KKL06605.1"/>
    <property type="molecule type" value="Genomic_DNA"/>
</dbReference>
<accession>A0A0F9AAW3</accession>
<reference evidence="1" key="1">
    <citation type="journal article" date="2015" name="Nature">
        <title>Complex archaea that bridge the gap between prokaryotes and eukaryotes.</title>
        <authorList>
            <person name="Spang A."/>
            <person name="Saw J.H."/>
            <person name="Jorgensen S.L."/>
            <person name="Zaremba-Niedzwiedzka K."/>
            <person name="Martijn J."/>
            <person name="Lind A.E."/>
            <person name="van Eijk R."/>
            <person name="Schleper C."/>
            <person name="Guy L."/>
            <person name="Ettema T.J."/>
        </authorList>
    </citation>
    <scope>NUCLEOTIDE SEQUENCE</scope>
</reference>
<evidence type="ECO:0000313" key="1">
    <source>
        <dbReference type="EMBL" id="KKL06605.1"/>
    </source>
</evidence>
<sequence length="74" mass="8714">METVKVDFKFEIGDIITSIIVQGMDRQYLVVERIYRECPGGGQKSYQVRNFGAITADTFLHVNEIEMRRWEEKK</sequence>
<dbReference type="AlphaFoldDB" id="A0A0F9AAW3"/>